<dbReference type="Gene3D" id="3.10.50.40">
    <property type="match status" value="1"/>
</dbReference>
<evidence type="ECO:0000259" key="7">
    <source>
        <dbReference type="PROSITE" id="PS50059"/>
    </source>
</evidence>
<dbReference type="Proteomes" id="UP000694389">
    <property type="component" value="Unassembled WGS sequence"/>
</dbReference>
<feature type="signal peptide" evidence="6">
    <location>
        <begin position="1"/>
        <end position="18"/>
    </location>
</feature>
<dbReference type="InterPro" id="IPR001179">
    <property type="entry name" value="PPIase_FKBP_dom"/>
</dbReference>
<feature type="chain" id="PRO_5035000230" description="peptidylprolyl isomerase" evidence="6">
    <location>
        <begin position="19"/>
        <end position="140"/>
    </location>
</feature>
<gene>
    <name evidence="8" type="primary">LOC127377443</name>
</gene>
<proteinExistence type="predicted"/>
<comment type="catalytic activity">
    <reaction evidence="1 5">
        <text>[protein]-peptidylproline (omega=180) = [protein]-peptidylproline (omega=0)</text>
        <dbReference type="Rhea" id="RHEA:16237"/>
        <dbReference type="Rhea" id="RHEA-COMP:10747"/>
        <dbReference type="Rhea" id="RHEA-COMP:10748"/>
        <dbReference type="ChEBI" id="CHEBI:83833"/>
        <dbReference type="ChEBI" id="CHEBI:83834"/>
        <dbReference type="EC" id="5.2.1.8"/>
    </reaction>
</comment>
<dbReference type="GO" id="GO:0003755">
    <property type="term" value="F:peptidyl-prolyl cis-trans isomerase activity"/>
    <property type="evidence" value="ECO:0007669"/>
    <property type="project" value="UniProtKB-KW"/>
</dbReference>
<keyword evidence="6" id="KW-0732">Signal</keyword>
<dbReference type="PANTHER" id="PTHR10516">
    <property type="entry name" value="PEPTIDYL-PROLYL CIS-TRANS ISOMERASE"/>
    <property type="match status" value="1"/>
</dbReference>
<dbReference type="SUPFAM" id="SSF54534">
    <property type="entry name" value="FKBP-like"/>
    <property type="match status" value="1"/>
</dbReference>
<reference evidence="8" key="2">
    <citation type="submission" date="2025-09" db="UniProtKB">
        <authorList>
            <consortium name="Ensembl"/>
        </authorList>
    </citation>
    <scope>IDENTIFICATION</scope>
</reference>
<keyword evidence="9" id="KW-1185">Reference proteome</keyword>
<evidence type="ECO:0000256" key="6">
    <source>
        <dbReference type="SAM" id="SignalP"/>
    </source>
</evidence>
<feature type="domain" description="PPIase FKBP-type" evidence="7">
    <location>
        <begin position="51"/>
        <end position="139"/>
    </location>
</feature>
<dbReference type="GeneTree" id="ENSGT00940000164901"/>
<reference evidence="8" key="1">
    <citation type="submission" date="2025-08" db="UniProtKB">
        <authorList>
            <consortium name="Ensembl"/>
        </authorList>
    </citation>
    <scope>IDENTIFICATION</scope>
</reference>
<evidence type="ECO:0000256" key="5">
    <source>
        <dbReference type="PROSITE-ProRule" id="PRU00277"/>
    </source>
</evidence>
<dbReference type="GO" id="GO:0033017">
    <property type="term" value="C:sarcoplasmic reticulum membrane"/>
    <property type="evidence" value="ECO:0007669"/>
    <property type="project" value="TreeGrafter"/>
</dbReference>
<dbReference type="PROSITE" id="PS50059">
    <property type="entry name" value="FKBP_PPIASE"/>
    <property type="match status" value="1"/>
</dbReference>
<dbReference type="InterPro" id="IPR046357">
    <property type="entry name" value="PPIase_dom_sf"/>
</dbReference>
<evidence type="ECO:0000256" key="3">
    <source>
        <dbReference type="ARBA" id="ARBA00023110"/>
    </source>
</evidence>
<dbReference type="PANTHER" id="PTHR10516:SF452">
    <property type="entry name" value="PEPTIDYLPROLYL ISOMERASE"/>
    <property type="match status" value="1"/>
</dbReference>
<organism evidence="8 9">
    <name type="scientific">Dicentrarchus labrax</name>
    <name type="common">European seabass</name>
    <name type="synonym">Morone labrax</name>
    <dbReference type="NCBI Taxonomy" id="13489"/>
    <lineage>
        <taxon>Eukaryota</taxon>
        <taxon>Metazoa</taxon>
        <taxon>Chordata</taxon>
        <taxon>Craniata</taxon>
        <taxon>Vertebrata</taxon>
        <taxon>Euteleostomi</taxon>
        <taxon>Actinopterygii</taxon>
        <taxon>Neopterygii</taxon>
        <taxon>Teleostei</taxon>
        <taxon>Neoteleostei</taxon>
        <taxon>Acanthomorphata</taxon>
        <taxon>Eupercaria</taxon>
        <taxon>Moronidae</taxon>
        <taxon>Dicentrarchus</taxon>
    </lineage>
</organism>
<name>A0A8C4I776_DICLA</name>
<dbReference type="Pfam" id="PF00254">
    <property type="entry name" value="FKBP_C"/>
    <property type="match status" value="1"/>
</dbReference>
<accession>A0A8C4I776</accession>
<evidence type="ECO:0000256" key="1">
    <source>
        <dbReference type="ARBA" id="ARBA00000971"/>
    </source>
</evidence>
<evidence type="ECO:0000313" key="9">
    <source>
        <dbReference type="Proteomes" id="UP000694389"/>
    </source>
</evidence>
<dbReference type="Ensembl" id="ENSDLAT00005056799.2">
    <property type="protein sequence ID" value="ENSDLAP00005053414.1"/>
    <property type="gene ID" value="ENSDLAG00005022991.2"/>
</dbReference>
<dbReference type="AlphaFoldDB" id="A0A8C4I776"/>
<keyword evidence="3 5" id="KW-0697">Rotamase</keyword>
<dbReference type="InterPro" id="IPR050689">
    <property type="entry name" value="FKBP-type_PPIase"/>
</dbReference>
<protein>
    <recommendedName>
        <fullName evidence="2 5">peptidylprolyl isomerase</fullName>
        <ecNumber evidence="2 5">5.2.1.8</ecNumber>
    </recommendedName>
</protein>
<evidence type="ECO:0000313" key="8">
    <source>
        <dbReference type="Ensembl" id="ENSDLAP00005053414.1"/>
    </source>
</evidence>
<dbReference type="FunFam" id="3.10.50.40:FF:000006">
    <property type="entry name" value="Peptidyl-prolyl cis-trans isomerase"/>
    <property type="match status" value="1"/>
</dbReference>
<keyword evidence="4 5" id="KW-0413">Isomerase</keyword>
<evidence type="ECO:0000256" key="2">
    <source>
        <dbReference type="ARBA" id="ARBA00013194"/>
    </source>
</evidence>
<dbReference type="EC" id="5.2.1.8" evidence="2 5"/>
<evidence type="ECO:0000256" key="4">
    <source>
        <dbReference type="ARBA" id="ARBA00023235"/>
    </source>
</evidence>
<sequence>MGSHIAVVVSVIIIIAYCADRTAIHLSQCFFIAIHNNIVYHPIPSGTHQQPKLISWFLSGTLADGKVFDSSRSRGKPFKFKIGHQEVIRGWEEGVAQMSVGQRAKLICSPDFAYGSKGHPGIIPPNATLTFDVELISLEA</sequence>